<evidence type="ECO:0000256" key="1">
    <source>
        <dbReference type="SAM" id="MobiDB-lite"/>
    </source>
</evidence>
<feature type="compositionally biased region" description="Low complexity" evidence="1">
    <location>
        <begin position="152"/>
        <end position="171"/>
    </location>
</feature>
<gene>
    <name evidence="2" type="ORF">ACJRO7_024424</name>
</gene>
<feature type="region of interest" description="Disordered" evidence="1">
    <location>
        <begin position="251"/>
        <end position="282"/>
    </location>
</feature>
<feature type="compositionally biased region" description="Polar residues" evidence="1">
    <location>
        <begin position="177"/>
        <end position="202"/>
    </location>
</feature>
<name>A0ABD3K5G0_EUCGL</name>
<sequence>MGSCFSKCRPQRRRPYPQEPPLDPSCCSSNLVQDKLVISQHPPPPPPPPKTPLAHPSRISPSPHSPSKSSCSSSATFSSSSSFAAGAKPCSVSSSSLSSTASSALSSKDRSFSNDFLWSCAKENPHILQINSLKVNSLLSLADKFPDVELGSPAKPRLAAPARRAAPSNSAQKRTRASSPNLTRQKSFRADQSNGSLPSGTHSLPRRTLRSPSPSRRFDGGEKCRGILVNTVADDGGSKRLVATSKVSAPSNYVGANSRRENVVRPPSPSPNNNPNRPIRPGLVHSETLLSRQIGPKVGEIEQRVLADHDDMMDAVEDLNNPLISLDCFIFL</sequence>
<evidence type="ECO:0000313" key="3">
    <source>
        <dbReference type="Proteomes" id="UP001634007"/>
    </source>
</evidence>
<reference evidence="2 3" key="1">
    <citation type="submission" date="2024-11" db="EMBL/GenBank/DDBJ databases">
        <title>Chromosome-level genome assembly of Eucalyptus globulus Labill. provides insights into its genome evolution.</title>
        <authorList>
            <person name="Li X."/>
        </authorList>
    </citation>
    <scope>NUCLEOTIDE SEQUENCE [LARGE SCALE GENOMIC DNA]</scope>
    <source>
        <strain evidence="2">CL2024</strain>
        <tissue evidence="2">Fresh tender leaves</tissue>
    </source>
</reference>
<feature type="compositionally biased region" description="Low complexity" evidence="1">
    <location>
        <begin position="91"/>
        <end position="106"/>
    </location>
</feature>
<dbReference type="AlphaFoldDB" id="A0ABD3K5G0"/>
<protein>
    <submittedName>
        <fullName evidence="2">Uncharacterized protein</fullName>
    </submittedName>
</protein>
<accession>A0ABD3K5G0</accession>
<feature type="region of interest" description="Disordered" evidence="1">
    <location>
        <begin position="152"/>
        <end position="222"/>
    </location>
</feature>
<keyword evidence="3" id="KW-1185">Reference proteome</keyword>
<evidence type="ECO:0000313" key="2">
    <source>
        <dbReference type="EMBL" id="KAL3735290.1"/>
    </source>
</evidence>
<feature type="region of interest" description="Disordered" evidence="1">
    <location>
        <begin position="1"/>
        <end position="107"/>
    </location>
</feature>
<organism evidence="2 3">
    <name type="scientific">Eucalyptus globulus</name>
    <name type="common">Tasmanian blue gum</name>
    <dbReference type="NCBI Taxonomy" id="34317"/>
    <lineage>
        <taxon>Eukaryota</taxon>
        <taxon>Viridiplantae</taxon>
        <taxon>Streptophyta</taxon>
        <taxon>Embryophyta</taxon>
        <taxon>Tracheophyta</taxon>
        <taxon>Spermatophyta</taxon>
        <taxon>Magnoliopsida</taxon>
        <taxon>eudicotyledons</taxon>
        <taxon>Gunneridae</taxon>
        <taxon>Pentapetalae</taxon>
        <taxon>rosids</taxon>
        <taxon>malvids</taxon>
        <taxon>Myrtales</taxon>
        <taxon>Myrtaceae</taxon>
        <taxon>Myrtoideae</taxon>
        <taxon>Eucalypteae</taxon>
        <taxon>Eucalyptus</taxon>
    </lineage>
</organism>
<comment type="caution">
    <text evidence="2">The sequence shown here is derived from an EMBL/GenBank/DDBJ whole genome shotgun (WGS) entry which is preliminary data.</text>
</comment>
<dbReference type="PANTHER" id="PTHR33871">
    <property type="entry name" value="OS05G0503100 PROTEIN-RELATED"/>
    <property type="match status" value="1"/>
</dbReference>
<feature type="compositionally biased region" description="Pro residues" evidence="1">
    <location>
        <begin position="41"/>
        <end position="51"/>
    </location>
</feature>
<dbReference type="Proteomes" id="UP001634007">
    <property type="component" value="Unassembled WGS sequence"/>
</dbReference>
<dbReference type="EMBL" id="JBJKBG010000006">
    <property type="protein sequence ID" value="KAL3735290.1"/>
    <property type="molecule type" value="Genomic_DNA"/>
</dbReference>
<proteinExistence type="predicted"/>
<feature type="compositionally biased region" description="Low complexity" evidence="1">
    <location>
        <begin position="56"/>
        <end position="82"/>
    </location>
</feature>
<dbReference type="PANTHER" id="PTHR33871:SF18">
    <property type="entry name" value="F24J8.12 PROTEIN"/>
    <property type="match status" value="1"/>
</dbReference>